<dbReference type="PROSITE" id="PS51257">
    <property type="entry name" value="PROKAR_LIPOPROTEIN"/>
    <property type="match status" value="1"/>
</dbReference>
<evidence type="ECO:0000259" key="2">
    <source>
        <dbReference type="Pfam" id="PF11827"/>
    </source>
</evidence>
<protein>
    <recommendedName>
        <fullName evidence="2">DUF3347 domain-containing protein</fullName>
    </recommendedName>
</protein>
<reference evidence="4" key="1">
    <citation type="submission" date="2016-10" db="EMBL/GenBank/DDBJ databases">
        <authorList>
            <person name="Varghese N."/>
            <person name="Submissions S."/>
        </authorList>
    </citation>
    <scope>NUCLEOTIDE SEQUENCE [LARGE SCALE GENOMIC DNA]</scope>
    <source>
        <strain evidence="4">DSM 18733</strain>
    </source>
</reference>
<dbReference type="EMBL" id="FOAF01000001">
    <property type="protein sequence ID" value="SEK64485.1"/>
    <property type="molecule type" value="Genomic_DNA"/>
</dbReference>
<keyword evidence="4" id="KW-1185">Reference proteome</keyword>
<dbReference type="RefSeq" id="WP_093318581.1">
    <property type="nucleotide sequence ID" value="NZ_FOAF01000001.1"/>
</dbReference>
<evidence type="ECO:0000313" key="3">
    <source>
        <dbReference type="EMBL" id="SEK64485.1"/>
    </source>
</evidence>
<feature type="chain" id="PRO_5011530948" description="DUF3347 domain-containing protein" evidence="1">
    <location>
        <begin position="21"/>
        <end position="178"/>
    </location>
</feature>
<feature type="signal peptide" evidence="1">
    <location>
        <begin position="1"/>
        <end position="20"/>
    </location>
</feature>
<accession>A0A1H7IUM8</accession>
<sequence length="178" mass="19231">MNACKPRNSLLIMMLMVIFAACNGSGQNNKSDGVDTSSTVTAEGIILEDDTLTNVLAAYMQLKDALVASDAKIAGEASDKLAENLKIIHGCENTAILAQELANSNDLTLQRTAFSTISKDLIAMYQHASLNSGEIYVMHCPMYNNKQGGDWLSTSAEIKNPYFGNEMLTCGTVIQEIK</sequence>
<proteinExistence type="predicted"/>
<dbReference type="InterPro" id="IPR021782">
    <property type="entry name" value="DUF3347"/>
</dbReference>
<dbReference type="Pfam" id="PF11827">
    <property type="entry name" value="DUF3347"/>
    <property type="match status" value="1"/>
</dbReference>
<dbReference type="STRING" id="407022.SAMN05661044_00791"/>
<name>A0A1H7IUM8_OLID1</name>
<gene>
    <name evidence="3" type="ORF">SAMN05661044_00791</name>
</gene>
<feature type="domain" description="DUF3347" evidence="2">
    <location>
        <begin position="55"/>
        <end position="132"/>
    </location>
</feature>
<dbReference type="Proteomes" id="UP000199421">
    <property type="component" value="Unassembled WGS sequence"/>
</dbReference>
<keyword evidence="1" id="KW-0732">Signal</keyword>
<evidence type="ECO:0000256" key="1">
    <source>
        <dbReference type="SAM" id="SignalP"/>
    </source>
</evidence>
<organism evidence="3 4">
    <name type="scientific">Olivibacter domesticus</name>
    <name type="common">Pseudosphingobacterium domesticum</name>
    <dbReference type="NCBI Taxonomy" id="407022"/>
    <lineage>
        <taxon>Bacteria</taxon>
        <taxon>Pseudomonadati</taxon>
        <taxon>Bacteroidota</taxon>
        <taxon>Sphingobacteriia</taxon>
        <taxon>Sphingobacteriales</taxon>
        <taxon>Sphingobacteriaceae</taxon>
        <taxon>Olivibacter</taxon>
    </lineage>
</organism>
<dbReference type="OrthoDB" id="5513217at2"/>
<dbReference type="AlphaFoldDB" id="A0A1H7IUM8"/>
<evidence type="ECO:0000313" key="4">
    <source>
        <dbReference type="Proteomes" id="UP000199421"/>
    </source>
</evidence>